<proteinExistence type="predicted"/>
<protein>
    <submittedName>
        <fullName evidence="1">Unannotated protein</fullName>
    </submittedName>
</protein>
<reference evidence="1" key="1">
    <citation type="submission" date="2020-05" db="EMBL/GenBank/DDBJ databases">
        <authorList>
            <person name="Chiriac C."/>
            <person name="Salcher M."/>
            <person name="Ghai R."/>
            <person name="Kavagutti S V."/>
        </authorList>
    </citation>
    <scope>NUCLEOTIDE SEQUENCE</scope>
</reference>
<accession>A0A6J6YTY2</accession>
<evidence type="ECO:0000313" key="1">
    <source>
        <dbReference type="EMBL" id="CAB4812015.1"/>
    </source>
</evidence>
<organism evidence="1">
    <name type="scientific">freshwater metagenome</name>
    <dbReference type="NCBI Taxonomy" id="449393"/>
    <lineage>
        <taxon>unclassified sequences</taxon>
        <taxon>metagenomes</taxon>
        <taxon>ecological metagenomes</taxon>
    </lineage>
</organism>
<dbReference type="InterPro" id="IPR011604">
    <property type="entry name" value="PDDEXK-like_dom_sf"/>
</dbReference>
<gene>
    <name evidence="1" type="ORF">UFOPK2992_01644</name>
</gene>
<name>A0A6J6YTY2_9ZZZZ</name>
<dbReference type="AlphaFoldDB" id="A0A6J6YTY2"/>
<dbReference type="CDD" id="cd22352">
    <property type="entry name" value="RecB_C-like"/>
    <property type="match status" value="1"/>
</dbReference>
<dbReference type="Gene3D" id="3.90.320.10">
    <property type="match status" value="1"/>
</dbReference>
<dbReference type="SUPFAM" id="SSF52980">
    <property type="entry name" value="Restriction endonuclease-like"/>
    <property type="match status" value="1"/>
</dbReference>
<dbReference type="EMBL" id="CAFAAI010000323">
    <property type="protein sequence ID" value="CAB4812015.1"/>
    <property type="molecule type" value="Genomic_DNA"/>
</dbReference>
<dbReference type="InterPro" id="IPR011335">
    <property type="entry name" value="Restrct_endonuc-II-like"/>
</dbReference>
<sequence length="123" mass="13624">MPHNGAHKYLVVDYKTNRLHVPGASDPVAAYAPQKLVPSMQEHRYPLQALLYTVALHRYLRWRLGSAYDPDQHLGGVGYLFVRGMVGPLTPQVNDVCHGVFSWRPPTEAVLALDNLFATGSAS</sequence>